<dbReference type="Proteomes" id="UP000006039">
    <property type="component" value="Unassembled WGS sequence"/>
</dbReference>
<evidence type="ECO:0000313" key="2">
    <source>
        <dbReference type="EMBL" id="EJT80905.1"/>
    </source>
</evidence>
<reference evidence="4" key="1">
    <citation type="submission" date="2010-07" db="EMBL/GenBank/DDBJ databases">
        <title>The genome sequence of Gaeumannomyces graminis var. tritici strain R3-111a-1.</title>
        <authorList>
            <consortium name="The Broad Institute Genome Sequencing Platform"/>
            <person name="Ma L.-J."/>
            <person name="Dead R."/>
            <person name="Young S."/>
            <person name="Zeng Q."/>
            <person name="Koehrsen M."/>
            <person name="Alvarado L."/>
            <person name="Berlin A."/>
            <person name="Chapman S.B."/>
            <person name="Chen Z."/>
            <person name="Freedman E."/>
            <person name="Gellesch M."/>
            <person name="Goldberg J."/>
            <person name="Griggs A."/>
            <person name="Gujja S."/>
            <person name="Heilman E.R."/>
            <person name="Heiman D."/>
            <person name="Hepburn T."/>
            <person name="Howarth C."/>
            <person name="Jen D."/>
            <person name="Larson L."/>
            <person name="Mehta T."/>
            <person name="Neiman D."/>
            <person name="Pearson M."/>
            <person name="Roberts A."/>
            <person name="Saif S."/>
            <person name="Shea T."/>
            <person name="Shenoy N."/>
            <person name="Sisk P."/>
            <person name="Stolte C."/>
            <person name="Sykes S."/>
            <person name="Walk T."/>
            <person name="White J."/>
            <person name="Yandava C."/>
            <person name="Haas B."/>
            <person name="Nusbaum C."/>
            <person name="Birren B."/>
        </authorList>
    </citation>
    <scope>NUCLEOTIDE SEQUENCE [LARGE SCALE GENOMIC DNA]</scope>
    <source>
        <strain evidence="4">R3-111a-1</strain>
    </source>
</reference>
<dbReference type="HOGENOM" id="CLU_1165877_0_0_1"/>
<dbReference type="AlphaFoldDB" id="J3NI12"/>
<dbReference type="EMBL" id="GL385395">
    <property type="protein sequence ID" value="EJT80905.1"/>
    <property type="molecule type" value="Genomic_DNA"/>
</dbReference>
<dbReference type="GeneID" id="20341355"/>
<keyword evidence="4" id="KW-1185">Reference proteome</keyword>
<reference evidence="3" key="5">
    <citation type="submission" date="2018-04" db="UniProtKB">
        <authorList>
            <consortium name="EnsemblFungi"/>
        </authorList>
    </citation>
    <scope>IDENTIFICATION</scope>
    <source>
        <strain evidence="3">R3-111a-1</strain>
    </source>
</reference>
<feature type="compositionally biased region" description="Basic and acidic residues" evidence="1">
    <location>
        <begin position="112"/>
        <end position="123"/>
    </location>
</feature>
<organism evidence="2">
    <name type="scientific">Gaeumannomyces tritici (strain R3-111a-1)</name>
    <name type="common">Wheat and barley take-all root rot fungus</name>
    <name type="synonym">Gaeumannomyces graminis var. tritici</name>
    <dbReference type="NCBI Taxonomy" id="644352"/>
    <lineage>
        <taxon>Eukaryota</taxon>
        <taxon>Fungi</taxon>
        <taxon>Dikarya</taxon>
        <taxon>Ascomycota</taxon>
        <taxon>Pezizomycotina</taxon>
        <taxon>Sordariomycetes</taxon>
        <taxon>Sordariomycetidae</taxon>
        <taxon>Magnaporthales</taxon>
        <taxon>Magnaporthaceae</taxon>
        <taxon>Gaeumannomyces</taxon>
    </lineage>
</organism>
<proteinExistence type="predicted"/>
<sequence>MFTEMQVVLHRACSMIQERTLPELPLVSALWRRAAFGSEPALVTEKQLRSAEPQRLLVDGPLQSHDTGLSGHGIMSRSNCLPESKRGALTLRHLLEQTPWALQSATHPCGGDTERQGNRVDGERDKGKEMAVAEAAAAKSTHQFDFTIVLSIPPTVRTRVVELRNISGIISRIMSISTGETASIGGPSHASGECRPDTREAAQCTAEIKKVSGGIVSPQRLLVPFHPSRSIHHTYQTP</sequence>
<accession>J3NI12</accession>
<evidence type="ECO:0000256" key="1">
    <source>
        <dbReference type="SAM" id="MobiDB-lite"/>
    </source>
</evidence>
<dbReference type="EnsemblFungi" id="EJT80905">
    <property type="protein sequence ID" value="EJT80905"/>
    <property type="gene ID" value="GGTG_00897"/>
</dbReference>
<evidence type="ECO:0000313" key="3">
    <source>
        <dbReference type="EnsemblFungi" id="EJT80905"/>
    </source>
</evidence>
<gene>
    <name evidence="3" type="primary">20341355</name>
    <name evidence="2" type="ORF">GGTG_00897</name>
</gene>
<dbReference type="VEuPathDB" id="FungiDB:GGTG_00897"/>
<evidence type="ECO:0000313" key="4">
    <source>
        <dbReference type="Proteomes" id="UP000006039"/>
    </source>
</evidence>
<reference evidence="2" key="3">
    <citation type="submission" date="2010-09" db="EMBL/GenBank/DDBJ databases">
        <title>Annotation of Gaeumannomyces graminis var. tritici R3-111a-1.</title>
        <authorList>
            <consortium name="The Broad Institute Genome Sequencing Platform"/>
            <person name="Ma L.-J."/>
            <person name="Dead R."/>
            <person name="Young S.K."/>
            <person name="Zeng Q."/>
            <person name="Gargeya S."/>
            <person name="Fitzgerald M."/>
            <person name="Haas B."/>
            <person name="Abouelleil A."/>
            <person name="Alvarado L."/>
            <person name="Arachchi H.M."/>
            <person name="Berlin A."/>
            <person name="Brown A."/>
            <person name="Chapman S.B."/>
            <person name="Chen Z."/>
            <person name="Dunbar C."/>
            <person name="Freedman E."/>
            <person name="Gearin G."/>
            <person name="Gellesch M."/>
            <person name="Goldberg J."/>
            <person name="Griggs A."/>
            <person name="Gujja S."/>
            <person name="Heiman D."/>
            <person name="Howarth C."/>
            <person name="Larson L."/>
            <person name="Lui A."/>
            <person name="MacDonald P.J.P."/>
            <person name="Mehta T."/>
            <person name="Montmayeur A."/>
            <person name="Murphy C."/>
            <person name="Neiman D."/>
            <person name="Pearson M."/>
            <person name="Priest M."/>
            <person name="Roberts A."/>
            <person name="Saif S."/>
            <person name="Shea T."/>
            <person name="Shenoy N."/>
            <person name="Sisk P."/>
            <person name="Stolte C."/>
            <person name="Sykes S."/>
            <person name="Yandava C."/>
            <person name="Wortman J."/>
            <person name="Nusbaum C."/>
            <person name="Birren B."/>
        </authorList>
    </citation>
    <scope>NUCLEOTIDE SEQUENCE</scope>
    <source>
        <strain evidence="2">R3-111a-1</strain>
    </source>
</reference>
<dbReference type="RefSeq" id="XP_009216914.1">
    <property type="nucleotide sequence ID" value="XM_009218650.1"/>
</dbReference>
<protein>
    <submittedName>
        <fullName evidence="2 3">Uncharacterized protein</fullName>
    </submittedName>
</protein>
<reference evidence="2" key="2">
    <citation type="submission" date="2010-07" db="EMBL/GenBank/DDBJ databases">
        <authorList>
            <consortium name="The Broad Institute Genome Sequencing Platform"/>
            <consortium name="Broad Institute Genome Sequencing Center for Infectious Disease"/>
            <person name="Ma L.-J."/>
            <person name="Dead R."/>
            <person name="Young S."/>
            <person name="Zeng Q."/>
            <person name="Koehrsen M."/>
            <person name="Alvarado L."/>
            <person name="Berlin A."/>
            <person name="Chapman S.B."/>
            <person name="Chen Z."/>
            <person name="Freedman E."/>
            <person name="Gellesch M."/>
            <person name="Goldberg J."/>
            <person name="Griggs A."/>
            <person name="Gujja S."/>
            <person name="Heilman E.R."/>
            <person name="Heiman D."/>
            <person name="Hepburn T."/>
            <person name="Howarth C."/>
            <person name="Jen D."/>
            <person name="Larson L."/>
            <person name="Mehta T."/>
            <person name="Neiman D."/>
            <person name="Pearson M."/>
            <person name="Roberts A."/>
            <person name="Saif S."/>
            <person name="Shea T."/>
            <person name="Shenoy N."/>
            <person name="Sisk P."/>
            <person name="Stolte C."/>
            <person name="Sykes S."/>
            <person name="Walk T."/>
            <person name="White J."/>
            <person name="Yandava C."/>
            <person name="Haas B."/>
            <person name="Nusbaum C."/>
            <person name="Birren B."/>
        </authorList>
    </citation>
    <scope>NUCLEOTIDE SEQUENCE</scope>
    <source>
        <strain evidence="2">R3-111a-1</strain>
    </source>
</reference>
<name>J3NI12_GAET3</name>
<reference evidence="3" key="4">
    <citation type="journal article" date="2015" name="G3 (Bethesda)">
        <title>Genome sequences of three phytopathogenic species of the Magnaporthaceae family of fungi.</title>
        <authorList>
            <person name="Okagaki L.H."/>
            <person name="Nunes C.C."/>
            <person name="Sailsbery J."/>
            <person name="Clay B."/>
            <person name="Brown D."/>
            <person name="John T."/>
            <person name="Oh Y."/>
            <person name="Young N."/>
            <person name="Fitzgerald M."/>
            <person name="Haas B.J."/>
            <person name="Zeng Q."/>
            <person name="Young S."/>
            <person name="Adiconis X."/>
            <person name="Fan L."/>
            <person name="Levin J.Z."/>
            <person name="Mitchell T.K."/>
            <person name="Okubara P.A."/>
            <person name="Farman M.L."/>
            <person name="Kohn L.M."/>
            <person name="Birren B."/>
            <person name="Ma L.-J."/>
            <person name="Dean R.A."/>
        </authorList>
    </citation>
    <scope>NUCLEOTIDE SEQUENCE</scope>
    <source>
        <strain evidence="3">R3-111a-1</strain>
    </source>
</reference>
<feature type="region of interest" description="Disordered" evidence="1">
    <location>
        <begin position="104"/>
        <end position="123"/>
    </location>
</feature>